<evidence type="ECO:0000256" key="1">
    <source>
        <dbReference type="SAM" id="MobiDB-lite"/>
    </source>
</evidence>
<evidence type="ECO:0000313" key="2">
    <source>
        <dbReference type="EMBL" id="CAF1580195.1"/>
    </source>
</evidence>
<dbReference type="EMBL" id="CAJNOU010018390">
    <property type="protein sequence ID" value="CAF1580195.1"/>
    <property type="molecule type" value="Genomic_DNA"/>
</dbReference>
<name>A0A815Z8U2_9BILA</name>
<feature type="region of interest" description="Disordered" evidence="1">
    <location>
        <begin position="1"/>
        <end position="39"/>
    </location>
</feature>
<protein>
    <submittedName>
        <fullName evidence="2">Uncharacterized protein</fullName>
    </submittedName>
</protein>
<feature type="non-terminal residue" evidence="2">
    <location>
        <position position="1"/>
    </location>
</feature>
<sequence length="39" mass="4155">PNPYRPQVMSPSINQPGPRMHITNSPGVGYSSSSPVPYG</sequence>
<accession>A0A815Z8U2</accession>
<comment type="caution">
    <text evidence="2">The sequence shown here is derived from an EMBL/GenBank/DDBJ whole genome shotgun (WGS) entry which is preliminary data.</text>
</comment>
<proteinExistence type="predicted"/>
<organism evidence="2 3">
    <name type="scientific">Rotaria sordida</name>
    <dbReference type="NCBI Taxonomy" id="392033"/>
    <lineage>
        <taxon>Eukaryota</taxon>
        <taxon>Metazoa</taxon>
        <taxon>Spiralia</taxon>
        <taxon>Gnathifera</taxon>
        <taxon>Rotifera</taxon>
        <taxon>Eurotatoria</taxon>
        <taxon>Bdelloidea</taxon>
        <taxon>Philodinida</taxon>
        <taxon>Philodinidae</taxon>
        <taxon>Rotaria</taxon>
    </lineage>
</organism>
<reference evidence="2" key="1">
    <citation type="submission" date="2021-02" db="EMBL/GenBank/DDBJ databases">
        <authorList>
            <person name="Nowell W R."/>
        </authorList>
    </citation>
    <scope>NUCLEOTIDE SEQUENCE</scope>
</reference>
<feature type="non-terminal residue" evidence="2">
    <location>
        <position position="39"/>
    </location>
</feature>
<evidence type="ECO:0000313" key="3">
    <source>
        <dbReference type="Proteomes" id="UP000663889"/>
    </source>
</evidence>
<feature type="compositionally biased region" description="Low complexity" evidence="1">
    <location>
        <begin position="25"/>
        <end position="39"/>
    </location>
</feature>
<gene>
    <name evidence="2" type="ORF">SEV965_LOCUS39858</name>
</gene>
<dbReference type="AlphaFoldDB" id="A0A815Z8U2"/>
<dbReference type="Proteomes" id="UP000663889">
    <property type="component" value="Unassembled WGS sequence"/>
</dbReference>